<dbReference type="PANTHER" id="PTHR46467:SF1">
    <property type="entry name" value="TETHER CONTAINING UBX DOMAIN FOR GLUT4"/>
    <property type="match status" value="1"/>
</dbReference>
<reference evidence="3" key="1">
    <citation type="journal article" date="2020" name="Stud. Mycol.">
        <title>101 Dothideomycetes genomes: a test case for predicting lifestyles and emergence of pathogens.</title>
        <authorList>
            <person name="Haridas S."/>
            <person name="Albert R."/>
            <person name="Binder M."/>
            <person name="Bloem J."/>
            <person name="Labutti K."/>
            <person name="Salamov A."/>
            <person name="Andreopoulos B."/>
            <person name="Baker S."/>
            <person name="Barry K."/>
            <person name="Bills G."/>
            <person name="Bluhm B."/>
            <person name="Cannon C."/>
            <person name="Castanera R."/>
            <person name="Culley D."/>
            <person name="Daum C."/>
            <person name="Ezra D."/>
            <person name="Gonzalez J."/>
            <person name="Henrissat B."/>
            <person name="Kuo A."/>
            <person name="Liang C."/>
            <person name="Lipzen A."/>
            <person name="Lutzoni F."/>
            <person name="Magnuson J."/>
            <person name="Mondo S."/>
            <person name="Nolan M."/>
            <person name="Ohm R."/>
            <person name="Pangilinan J."/>
            <person name="Park H.-J."/>
            <person name="Ramirez L."/>
            <person name="Alfaro M."/>
            <person name="Sun H."/>
            <person name="Tritt A."/>
            <person name="Yoshinaga Y."/>
            <person name="Zwiers L.-H."/>
            <person name="Turgeon B."/>
            <person name="Goodwin S."/>
            <person name="Spatafora J."/>
            <person name="Crous P."/>
            <person name="Grigoriev I."/>
        </authorList>
    </citation>
    <scope>NUCLEOTIDE SEQUENCE</scope>
    <source>
        <strain evidence="3">CBS 115976</strain>
    </source>
</reference>
<evidence type="ECO:0000256" key="1">
    <source>
        <dbReference type="SAM" id="MobiDB-lite"/>
    </source>
</evidence>
<evidence type="ECO:0000313" key="4">
    <source>
        <dbReference type="Proteomes" id="UP000799302"/>
    </source>
</evidence>
<feature type="region of interest" description="Disordered" evidence="1">
    <location>
        <begin position="240"/>
        <end position="314"/>
    </location>
</feature>
<dbReference type="Gene3D" id="3.10.20.90">
    <property type="entry name" value="Phosphatidylinositol 3-kinase Catalytic Subunit, Chain A, domain 1"/>
    <property type="match status" value="1"/>
</dbReference>
<proteinExistence type="predicted"/>
<dbReference type="InterPro" id="IPR021569">
    <property type="entry name" value="TUG-UBL1"/>
</dbReference>
<dbReference type="EMBL" id="MU004239">
    <property type="protein sequence ID" value="KAF2666008.1"/>
    <property type="molecule type" value="Genomic_DNA"/>
</dbReference>
<dbReference type="GO" id="GO:0012506">
    <property type="term" value="C:vesicle membrane"/>
    <property type="evidence" value="ECO:0007669"/>
    <property type="project" value="TreeGrafter"/>
</dbReference>
<feature type="domain" description="TUG ubiquitin-like" evidence="2">
    <location>
        <begin position="8"/>
        <end position="71"/>
    </location>
</feature>
<sequence length="525" mass="57281">MASHVFIVDTRAHRIRVPTTPTTYLSDVLQEGCKKLGLNGDDWILKHNDKPVDLSRTIRLAGLPGGAQLQLVQGSRSPTVITVAVQLPEAEGNKRITHKFASTISIWEILRVVETQEKLNLTERATPSTQNGSGRLFYEMPTLNAMNRELGTFVDLQKTLTQIGVTSGNILLRLVFKPTEIPLEDAMRDITTYFTVGTSNQSSSITAPSDMSQSSIPAESKQENISPKQDIEAADTVMTDAPTLNPTSLPQGELTPSIPNEKSLEPTLLPTPTQEERAPAPSSQPPADQAPSTSSTAPPSITIYTPPTSSTPLAAQQPYNEADFIPTLEHATKHQARLVQETRNRRLASDAELAAAARERQAAQDAVDRVRVRVRLPDQAIIETVFVRGSASGRAVYDTVRLQMRHPEARFTLRWVDASGAHVSLPDDATYDVIVKAGWRGNVLVSMVWDAETSAELRQAPVLTADAMGAAKALNVELQTDQEPEGEKKGSFLGGLFKKEGKDKPKMGPGEKEAKLHKLLGFKKK</sequence>
<feature type="compositionally biased region" description="Low complexity" evidence="1">
    <location>
        <begin position="279"/>
        <end position="312"/>
    </location>
</feature>
<evidence type="ECO:0000313" key="3">
    <source>
        <dbReference type="EMBL" id="KAF2666008.1"/>
    </source>
</evidence>
<name>A0A6A6U4F4_9PEZI</name>
<dbReference type="CDD" id="cd17075">
    <property type="entry name" value="UBX1_UBXN9"/>
    <property type="match status" value="1"/>
</dbReference>
<dbReference type="InterPro" id="IPR029071">
    <property type="entry name" value="Ubiquitin-like_domsf"/>
</dbReference>
<dbReference type="CDD" id="cd16105">
    <property type="entry name" value="Ubl_ASPSCR1_like"/>
    <property type="match status" value="1"/>
</dbReference>
<feature type="region of interest" description="Disordered" evidence="1">
    <location>
        <begin position="479"/>
        <end position="515"/>
    </location>
</feature>
<dbReference type="AlphaFoldDB" id="A0A6A6U4F4"/>
<feature type="compositionally biased region" description="Basic and acidic residues" evidence="1">
    <location>
        <begin position="497"/>
        <end position="515"/>
    </location>
</feature>
<accession>A0A6A6U4F4</accession>
<dbReference type="OrthoDB" id="440781at2759"/>
<organism evidence="3 4">
    <name type="scientific">Microthyrium microscopicum</name>
    <dbReference type="NCBI Taxonomy" id="703497"/>
    <lineage>
        <taxon>Eukaryota</taxon>
        <taxon>Fungi</taxon>
        <taxon>Dikarya</taxon>
        <taxon>Ascomycota</taxon>
        <taxon>Pezizomycotina</taxon>
        <taxon>Dothideomycetes</taxon>
        <taxon>Dothideomycetes incertae sedis</taxon>
        <taxon>Microthyriales</taxon>
        <taxon>Microthyriaceae</taxon>
        <taxon>Microthyrium</taxon>
    </lineage>
</organism>
<dbReference type="Proteomes" id="UP000799302">
    <property type="component" value="Unassembled WGS sequence"/>
</dbReference>
<dbReference type="GO" id="GO:0006886">
    <property type="term" value="P:intracellular protein transport"/>
    <property type="evidence" value="ECO:0007669"/>
    <property type="project" value="TreeGrafter"/>
</dbReference>
<dbReference type="GO" id="GO:0005634">
    <property type="term" value="C:nucleus"/>
    <property type="evidence" value="ECO:0007669"/>
    <property type="project" value="TreeGrafter"/>
</dbReference>
<dbReference type="SUPFAM" id="SSF54236">
    <property type="entry name" value="Ubiquitin-like"/>
    <property type="match status" value="1"/>
</dbReference>
<dbReference type="InterPro" id="IPR059238">
    <property type="entry name" value="UBX1_UBXN9"/>
</dbReference>
<feature type="region of interest" description="Disordered" evidence="1">
    <location>
        <begin position="199"/>
        <end position="226"/>
    </location>
</feature>
<protein>
    <recommendedName>
        <fullName evidence="2">TUG ubiquitin-like domain-containing protein</fullName>
    </recommendedName>
</protein>
<keyword evidence="4" id="KW-1185">Reference proteome</keyword>
<gene>
    <name evidence="3" type="ORF">BT63DRAFT_46918</name>
</gene>
<dbReference type="Pfam" id="PF11470">
    <property type="entry name" value="TUG-UBL1"/>
    <property type="match status" value="1"/>
</dbReference>
<dbReference type="GO" id="GO:0005737">
    <property type="term" value="C:cytoplasm"/>
    <property type="evidence" value="ECO:0007669"/>
    <property type="project" value="TreeGrafter"/>
</dbReference>
<evidence type="ECO:0000259" key="2">
    <source>
        <dbReference type="Pfam" id="PF11470"/>
    </source>
</evidence>
<dbReference type="PANTHER" id="PTHR46467">
    <property type="entry name" value="TETHER CONTAINING UBX DOMAIN FOR GLUT4"/>
    <property type="match status" value="1"/>
</dbReference>